<dbReference type="FunFam" id="1.20.1050.10:FF:000031">
    <property type="entry name" value="Glutathione S-Transferase"/>
    <property type="match status" value="1"/>
</dbReference>
<feature type="domain" description="GST C-terminal" evidence="7">
    <location>
        <begin position="81"/>
        <end position="178"/>
    </location>
</feature>
<dbReference type="FunFam" id="3.40.30.10:FF:000258">
    <property type="entry name" value="Glutathione S-transferase"/>
    <property type="match status" value="1"/>
</dbReference>
<dbReference type="SFLD" id="SFLDS00019">
    <property type="entry name" value="Glutathione_Transferase_(cytos"/>
    <property type="match status" value="1"/>
</dbReference>
<dbReference type="Pfam" id="PF02798">
    <property type="entry name" value="GST_N"/>
    <property type="match status" value="1"/>
</dbReference>
<dbReference type="PROSITE" id="PS50404">
    <property type="entry name" value="GST_NTER"/>
    <property type="match status" value="1"/>
</dbReference>
<dbReference type="Pfam" id="PF14497">
    <property type="entry name" value="GST_C_3"/>
    <property type="match status" value="1"/>
</dbReference>
<dbReference type="InterPro" id="IPR036249">
    <property type="entry name" value="Thioredoxin-like_sf"/>
</dbReference>
<dbReference type="CDD" id="cd03192">
    <property type="entry name" value="GST_C_Sigma_like"/>
    <property type="match status" value="1"/>
</dbReference>
<comment type="similarity">
    <text evidence="3">Belongs to the GST superfamily. Sigma family.</text>
</comment>
<dbReference type="SUPFAM" id="SSF52833">
    <property type="entry name" value="Thioredoxin-like"/>
    <property type="match status" value="1"/>
</dbReference>
<dbReference type="CDD" id="cd03039">
    <property type="entry name" value="GST_N_Sigma_like"/>
    <property type="match status" value="1"/>
</dbReference>
<evidence type="ECO:0000313" key="9">
    <source>
        <dbReference type="Proteomes" id="UP000230423"/>
    </source>
</evidence>
<dbReference type="InterPro" id="IPR036282">
    <property type="entry name" value="Glutathione-S-Trfase_C_sf"/>
</dbReference>
<dbReference type="PROSITE" id="PS50405">
    <property type="entry name" value="GST_CTER"/>
    <property type="match status" value="1"/>
</dbReference>
<evidence type="ECO:0000256" key="3">
    <source>
        <dbReference type="ARBA" id="ARBA00038317"/>
    </source>
</evidence>
<dbReference type="GO" id="GO:0005737">
    <property type="term" value="C:cytoplasm"/>
    <property type="evidence" value="ECO:0007669"/>
    <property type="project" value="UniProtKB-ARBA"/>
</dbReference>
<dbReference type="SFLD" id="SFLDG01205">
    <property type="entry name" value="AMPS.1"/>
    <property type="match status" value="1"/>
</dbReference>
<dbReference type="EMBL" id="KZ345943">
    <property type="protein sequence ID" value="PIO71459.1"/>
    <property type="molecule type" value="Genomic_DNA"/>
</dbReference>
<name>A0A2G9UME6_TELCI</name>
<dbReference type="InterPro" id="IPR004046">
    <property type="entry name" value="GST_C"/>
</dbReference>
<accession>A0A2G9UME6</accession>
<gene>
    <name evidence="8" type="ORF">TELCIR_06653</name>
</gene>
<evidence type="ECO:0000256" key="4">
    <source>
        <dbReference type="ARBA" id="ARBA00047960"/>
    </source>
</evidence>
<sequence>MVHYKLQYFNGRGMAEIIRQIFVVAGQNFEDVRYSFEEWPKHKNEMPFGQMPVLEVDGKQLSQSFAIVRYLARKFGYAGKSAWEQAVVDSVGDQIKDYIYEIRPFVRAAAGLAPGDAEALKKDVFIPAREKFFIFMAKILKNNKTGYLVGDSLTWVDLYLADMATMADDFPGYYDGFPENQDELGVGCYWARDRKESQHDHTDYLYPVQGL</sequence>
<evidence type="ECO:0000256" key="2">
    <source>
        <dbReference type="ARBA" id="ARBA00022679"/>
    </source>
</evidence>
<dbReference type="Proteomes" id="UP000230423">
    <property type="component" value="Unassembled WGS sequence"/>
</dbReference>
<organism evidence="8 9">
    <name type="scientific">Teladorsagia circumcincta</name>
    <name type="common">Brown stomach worm</name>
    <name type="synonym">Ostertagia circumcincta</name>
    <dbReference type="NCBI Taxonomy" id="45464"/>
    <lineage>
        <taxon>Eukaryota</taxon>
        <taxon>Metazoa</taxon>
        <taxon>Ecdysozoa</taxon>
        <taxon>Nematoda</taxon>
        <taxon>Chromadorea</taxon>
        <taxon>Rhabditida</taxon>
        <taxon>Rhabditina</taxon>
        <taxon>Rhabditomorpha</taxon>
        <taxon>Strongyloidea</taxon>
        <taxon>Trichostrongylidae</taxon>
        <taxon>Teladorsagia</taxon>
    </lineage>
</organism>
<keyword evidence="9" id="KW-1185">Reference proteome</keyword>
<evidence type="ECO:0000313" key="8">
    <source>
        <dbReference type="EMBL" id="PIO71459.1"/>
    </source>
</evidence>
<dbReference type="SUPFAM" id="SSF47616">
    <property type="entry name" value="GST C-terminal domain-like"/>
    <property type="match status" value="1"/>
</dbReference>
<evidence type="ECO:0000259" key="6">
    <source>
        <dbReference type="PROSITE" id="PS50404"/>
    </source>
</evidence>
<proteinExistence type="inferred from homology"/>
<dbReference type="InterPro" id="IPR040079">
    <property type="entry name" value="Glutathione_S-Trfase"/>
</dbReference>
<reference evidence="8 9" key="1">
    <citation type="submission" date="2015-09" db="EMBL/GenBank/DDBJ databases">
        <title>Draft genome of the parasitic nematode Teladorsagia circumcincta isolate WARC Sus (inbred).</title>
        <authorList>
            <person name="Mitreva M."/>
        </authorList>
    </citation>
    <scope>NUCLEOTIDE SEQUENCE [LARGE SCALE GENOMIC DNA]</scope>
    <source>
        <strain evidence="8 9">S</strain>
    </source>
</reference>
<dbReference type="InterPro" id="IPR010987">
    <property type="entry name" value="Glutathione-S-Trfase_C-like"/>
</dbReference>
<evidence type="ECO:0000259" key="7">
    <source>
        <dbReference type="PROSITE" id="PS50405"/>
    </source>
</evidence>
<dbReference type="OrthoDB" id="414243at2759"/>
<dbReference type="InterPro" id="IPR050213">
    <property type="entry name" value="GST_superfamily"/>
</dbReference>
<dbReference type="PANTHER" id="PTHR11571:SF224">
    <property type="entry name" value="HEMATOPOIETIC PROSTAGLANDIN D SYNTHASE"/>
    <property type="match status" value="1"/>
</dbReference>
<dbReference type="EC" id="2.5.1.18" evidence="1"/>
<dbReference type="AlphaFoldDB" id="A0A2G9UME6"/>
<evidence type="ECO:0000256" key="5">
    <source>
        <dbReference type="ARBA" id="ARBA00078118"/>
    </source>
</evidence>
<dbReference type="Gene3D" id="1.20.1050.10">
    <property type="match status" value="1"/>
</dbReference>
<dbReference type="PANTHER" id="PTHR11571">
    <property type="entry name" value="GLUTATHIONE S-TRANSFERASE"/>
    <property type="match status" value="1"/>
</dbReference>
<evidence type="ECO:0000256" key="1">
    <source>
        <dbReference type="ARBA" id="ARBA00012452"/>
    </source>
</evidence>
<keyword evidence="2 8" id="KW-0808">Transferase</keyword>
<dbReference type="Gene3D" id="3.40.30.10">
    <property type="entry name" value="Glutaredoxin"/>
    <property type="match status" value="1"/>
</dbReference>
<protein>
    <recommendedName>
        <fullName evidence="1">glutathione transferase</fullName>
        <ecNumber evidence="1">2.5.1.18</ecNumber>
    </recommendedName>
    <alternativeName>
        <fullName evidence="5">GST class-sigma</fullName>
    </alternativeName>
</protein>
<comment type="catalytic activity">
    <reaction evidence="4">
        <text>RX + glutathione = an S-substituted glutathione + a halide anion + H(+)</text>
        <dbReference type="Rhea" id="RHEA:16437"/>
        <dbReference type="ChEBI" id="CHEBI:15378"/>
        <dbReference type="ChEBI" id="CHEBI:16042"/>
        <dbReference type="ChEBI" id="CHEBI:17792"/>
        <dbReference type="ChEBI" id="CHEBI:57925"/>
        <dbReference type="ChEBI" id="CHEBI:90779"/>
        <dbReference type="EC" id="2.5.1.18"/>
    </reaction>
</comment>
<dbReference type="GO" id="GO:0004364">
    <property type="term" value="F:glutathione transferase activity"/>
    <property type="evidence" value="ECO:0007669"/>
    <property type="project" value="UniProtKB-EC"/>
</dbReference>
<dbReference type="SFLD" id="SFLDG00363">
    <property type="entry name" value="AMPS_(cytGST):_Alpha-__Mu-__Pi"/>
    <property type="match status" value="1"/>
</dbReference>
<dbReference type="GO" id="GO:0006749">
    <property type="term" value="P:glutathione metabolic process"/>
    <property type="evidence" value="ECO:0007669"/>
    <property type="project" value="TreeGrafter"/>
</dbReference>
<feature type="domain" description="GST N-terminal" evidence="6">
    <location>
        <begin position="2"/>
        <end position="79"/>
    </location>
</feature>
<dbReference type="InterPro" id="IPR004045">
    <property type="entry name" value="Glutathione_S-Trfase_N"/>
</dbReference>